<feature type="compositionally biased region" description="Low complexity" evidence="2">
    <location>
        <begin position="298"/>
        <end position="307"/>
    </location>
</feature>
<proteinExistence type="predicted"/>
<evidence type="ECO:0008006" key="5">
    <source>
        <dbReference type="Google" id="ProtNLM"/>
    </source>
</evidence>
<evidence type="ECO:0000256" key="2">
    <source>
        <dbReference type="SAM" id="MobiDB-lite"/>
    </source>
</evidence>
<feature type="compositionally biased region" description="Polar residues" evidence="2">
    <location>
        <begin position="94"/>
        <end position="109"/>
    </location>
</feature>
<feature type="compositionally biased region" description="Basic residues" evidence="2">
    <location>
        <begin position="18"/>
        <end position="30"/>
    </location>
</feature>
<feature type="region of interest" description="Disordered" evidence="2">
    <location>
        <begin position="526"/>
        <end position="587"/>
    </location>
</feature>
<feature type="compositionally biased region" description="Pro residues" evidence="2">
    <location>
        <begin position="228"/>
        <end position="242"/>
    </location>
</feature>
<dbReference type="EMBL" id="MU006785">
    <property type="protein sequence ID" value="KAF2639919.1"/>
    <property type="molecule type" value="Genomic_DNA"/>
</dbReference>
<feature type="compositionally biased region" description="Basic and acidic residues" evidence="2">
    <location>
        <begin position="942"/>
        <end position="954"/>
    </location>
</feature>
<evidence type="ECO:0000313" key="3">
    <source>
        <dbReference type="EMBL" id="KAF2639919.1"/>
    </source>
</evidence>
<evidence type="ECO:0000313" key="4">
    <source>
        <dbReference type="Proteomes" id="UP000799753"/>
    </source>
</evidence>
<feature type="compositionally biased region" description="Low complexity" evidence="2">
    <location>
        <begin position="1004"/>
        <end position="1014"/>
    </location>
</feature>
<feature type="region of interest" description="Disordered" evidence="2">
    <location>
        <begin position="834"/>
        <end position="954"/>
    </location>
</feature>
<dbReference type="GO" id="GO:0006355">
    <property type="term" value="P:regulation of DNA-templated transcription"/>
    <property type="evidence" value="ECO:0007669"/>
    <property type="project" value="InterPro"/>
</dbReference>
<accession>A0A6A6RWH8</accession>
<organism evidence="3 4">
    <name type="scientific">Massarina eburnea CBS 473.64</name>
    <dbReference type="NCBI Taxonomy" id="1395130"/>
    <lineage>
        <taxon>Eukaryota</taxon>
        <taxon>Fungi</taxon>
        <taxon>Dikarya</taxon>
        <taxon>Ascomycota</taxon>
        <taxon>Pezizomycotina</taxon>
        <taxon>Dothideomycetes</taxon>
        <taxon>Pleosporomycetidae</taxon>
        <taxon>Pleosporales</taxon>
        <taxon>Massarineae</taxon>
        <taxon>Massarinaceae</taxon>
        <taxon>Massarina</taxon>
    </lineage>
</organism>
<protein>
    <recommendedName>
        <fullName evidence="5">Frequency clock protein</fullName>
    </recommendedName>
</protein>
<sequence length="1042" mass="113616">MNPLPDTVPLPEEVQPKSHPRRRPAHRSVSLRHSLSATGLPPKAPTFHQPEASPPESPSATASDKANPPSTLSPRFLSNRHSSGESSDAGKWFESSNTNALQSNASFADSNDPPFFLRNSSSGDSPPDGHVLHDPNYQPKTSMPHRPALTHFVTDGSSSEDFRGVIDDLTVANRKLKQKLRKYEKLNDSHLQDDKLFEVRFHGLPDHKKKELEDTLRKFASGLSPTSNSPPNPTLHQPPPFDPQKTASSYASKFADSGYASISASGQNSISAPSNQASNRASNRMPSGDTDRHRMTKSQYSQQQQQSIQSYLHDIPVGLLPKRHAPMTDKSKKKLVVRRLEQIFAGKLSAPGSHPQPMQQEEVAQSAAMADRQAKEATGHRFRSEGHREARIMPVQANDEDITAHVTGETLNRLRPHLNVSEQDFAGSGSPDQRPTRPLDLDLFRAQVPAENMEYIRHLGFTPPDMDTGEAPELGHGWLYLNLLINMAQLHTFNVTPDFVKDAVAEYSSKFELSHDGRKIRWKGGLDESKVSSGSSSEHLSGDSPSGSVLIGNGKSPFKDLKTGHRGSSVSSLDPERAARRLARTRKQKEREKFSYIPIFFHKEDSEEDEDYYGYKMDSSNTSLLQPLQPGDSSGLDGSAMRSSSSKKRRENGPMIFYNKANFCTDLSGDARGLSSYSSSQYNSLTTHPLGVSPASHGMGKQYSAGITESRLSRDSTVMYVGRKAGSRTTSSDGDLDFDPEALANDNGTESPDTVEFEASGLGGVQPDDNFSIKVRRSQVQSASTVDPFARRKSEFYPKHIREALDGQSTHKAGVSWSKQSQPIIKEEILSASRKSLPSSTLPPASFLPFDSTSSGDVDSDLDSDVSSNPSTTSSSGNGLASAQRMSNMSPAETGDQNEDYNDDSEGGVEEGEGGEEDSDSEDYDSDDYDSDDSIDLLATAREMDPKTVRRSEREYDAAIADRLAEIIPAGSSAATACGGSGFQSPADADMDMPAQPPNRTTRRSTTSGSLSSRSRLKRTRTGNTSGTDVQGSKGRKSQKIR</sequence>
<feature type="compositionally biased region" description="Polar residues" evidence="2">
    <location>
        <begin position="834"/>
        <end position="843"/>
    </location>
</feature>
<evidence type="ECO:0000256" key="1">
    <source>
        <dbReference type="SAM" id="Coils"/>
    </source>
</evidence>
<dbReference type="GO" id="GO:0005634">
    <property type="term" value="C:nucleus"/>
    <property type="evidence" value="ECO:0007669"/>
    <property type="project" value="InterPro"/>
</dbReference>
<dbReference type="OrthoDB" id="2536795at2759"/>
<dbReference type="GO" id="GO:0005737">
    <property type="term" value="C:cytoplasm"/>
    <property type="evidence" value="ECO:0007669"/>
    <property type="project" value="InterPro"/>
</dbReference>
<feature type="region of interest" description="Disordered" evidence="2">
    <location>
        <begin position="220"/>
        <end position="249"/>
    </location>
</feature>
<feature type="compositionally biased region" description="Acidic residues" evidence="2">
    <location>
        <begin position="896"/>
        <end position="935"/>
    </location>
</feature>
<gene>
    <name evidence="3" type="ORF">P280DRAFT_452167</name>
</gene>
<dbReference type="Pfam" id="PF09421">
    <property type="entry name" value="FRQ"/>
    <property type="match status" value="1"/>
</dbReference>
<dbReference type="GO" id="GO:0007623">
    <property type="term" value="P:circadian rhythm"/>
    <property type="evidence" value="ECO:0007669"/>
    <property type="project" value="InterPro"/>
</dbReference>
<feature type="coiled-coil region" evidence="1">
    <location>
        <begin position="166"/>
        <end position="193"/>
    </location>
</feature>
<feature type="region of interest" description="Disordered" evidence="2">
    <location>
        <begin position="1"/>
        <end position="147"/>
    </location>
</feature>
<dbReference type="Proteomes" id="UP000799753">
    <property type="component" value="Unassembled WGS sequence"/>
</dbReference>
<feature type="region of interest" description="Disordered" evidence="2">
    <location>
        <begin position="264"/>
        <end position="307"/>
    </location>
</feature>
<name>A0A6A6RWH8_9PLEO</name>
<feature type="compositionally biased region" description="Low complexity" evidence="2">
    <location>
        <begin position="865"/>
        <end position="879"/>
    </location>
</feature>
<dbReference type="AlphaFoldDB" id="A0A6A6RWH8"/>
<feature type="region of interest" description="Disordered" evidence="2">
    <location>
        <begin position="621"/>
        <end position="652"/>
    </location>
</feature>
<keyword evidence="1" id="KW-0175">Coiled coil</keyword>
<keyword evidence="4" id="KW-1185">Reference proteome</keyword>
<dbReference type="InterPro" id="IPR018554">
    <property type="entry name" value="FRQ"/>
</dbReference>
<feature type="compositionally biased region" description="Low complexity" evidence="2">
    <location>
        <begin position="531"/>
        <end position="548"/>
    </location>
</feature>
<feature type="region of interest" description="Disordered" evidence="2">
    <location>
        <begin position="973"/>
        <end position="1042"/>
    </location>
</feature>
<feature type="compositionally biased region" description="Polar residues" evidence="2">
    <location>
        <begin position="264"/>
        <end position="285"/>
    </location>
</feature>
<reference evidence="3" key="1">
    <citation type="journal article" date="2020" name="Stud. Mycol.">
        <title>101 Dothideomycetes genomes: a test case for predicting lifestyles and emergence of pathogens.</title>
        <authorList>
            <person name="Haridas S."/>
            <person name="Albert R."/>
            <person name="Binder M."/>
            <person name="Bloem J."/>
            <person name="Labutti K."/>
            <person name="Salamov A."/>
            <person name="Andreopoulos B."/>
            <person name="Baker S."/>
            <person name="Barry K."/>
            <person name="Bills G."/>
            <person name="Bluhm B."/>
            <person name="Cannon C."/>
            <person name="Castanera R."/>
            <person name="Culley D."/>
            <person name="Daum C."/>
            <person name="Ezra D."/>
            <person name="Gonzalez J."/>
            <person name="Henrissat B."/>
            <person name="Kuo A."/>
            <person name="Liang C."/>
            <person name="Lipzen A."/>
            <person name="Lutzoni F."/>
            <person name="Magnuson J."/>
            <person name="Mondo S."/>
            <person name="Nolan M."/>
            <person name="Ohm R."/>
            <person name="Pangilinan J."/>
            <person name="Park H.-J."/>
            <person name="Ramirez L."/>
            <person name="Alfaro M."/>
            <person name="Sun H."/>
            <person name="Tritt A."/>
            <person name="Yoshinaga Y."/>
            <person name="Zwiers L.-H."/>
            <person name="Turgeon B."/>
            <person name="Goodwin S."/>
            <person name="Spatafora J."/>
            <person name="Crous P."/>
            <person name="Grigoriev I."/>
        </authorList>
    </citation>
    <scope>NUCLEOTIDE SEQUENCE</scope>
    <source>
        <strain evidence="3">CBS 473.64</strain>
    </source>
</reference>